<dbReference type="GO" id="GO:0005886">
    <property type="term" value="C:plasma membrane"/>
    <property type="evidence" value="ECO:0007669"/>
    <property type="project" value="UniProtKB-SubCell"/>
</dbReference>
<dbReference type="InterPro" id="IPR017871">
    <property type="entry name" value="ABC_transporter-like_CS"/>
</dbReference>
<dbReference type="InterPro" id="IPR003439">
    <property type="entry name" value="ABC_transporter-like_ATP-bd"/>
</dbReference>
<dbReference type="InterPro" id="IPR036640">
    <property type="entry name" value="ABC1_TM_sf"/>
</dbReference>
<dbReference type="Gene3D" id="3.40.50.300">
    <property type="entry name" value="P-loop containing nucleotide triphosphate hydrolases"/>
    <property type="match status" value="1"/>
</dbReference>
<dbReference type="InterPro" id="IPR011527">
    <property type="entry name" value="ABC1_TM_dom"/>
</dbReference>
<keyword evidence="2 7" id="KW-0812">Transmembrane</keyword>
<evidence type="ECO:0000259" key="8">
    <source>
        <dbReference type="PROSITE" id="PS50893"/>
    </source>
</evidence>
<feature type="transmembrane region" description="Helical" evidence="7">
    <location>
        <begin position="267"/>
        <end position="285"/>
    </location>
</feature>
<keyword evidence="3" id="KW-0547">Nucleotide-binding</keyword>
<evidence type="ECO:0000256" key="7">
    <source>
        <dbReference type="SAM" id="Phobius"/>
    </source>
</evidence>
<feature type="transmembrane region" description="Helical" evidence="7">
    <location>
        <begin position="163"/>
        <end position="192"/>
    </location>
</feature>
<feature type="domain" description="ABC transmembrane type-1" evidence="9">
    <location>
        <begin position="23"/>
        <end position="320"/>
    </location>
</feature>
<dbReference type="SUPFAM" id="SSF90123">
    <property type="entry name" value="ABC transporter transmembrane region"/>
    <property type="match status" value="1"/>
</dbReference>
<dbReference type="Gene3D" id="1.20.1560.10">
    <property type="entry name" value="ABC transporter type 1, transmembrane domain"/>
    <property type="match status" value="1"/>
</dbReference>
<evidence type="ECO:0000259" key="9">
    <source>
        <dbReference type="PROSITE" id="PS50929"/>
    </source>
</evidence>
<dbReference type="InterPro" id="IPR027417">
    <property type="entry name" value="P-loop_NTPase"/>
</dbReference>
<evidence type="ECO:0000256" key="5">
    <source>
        <dbReference type="ARBA" id="ARBA00022989"/>
    </source>
</evidence>
<dbReference type="SUPFAM" id="SSF52540">
    <property type="entry name" value="P-loop containing nucleoside triphosphate hydrolases"/>
    <property type="match status" value="1"/>
</dbReference>
<gene>
    <name evidence="10" type="ORF">DQQ10_01165</name>
</gene>
<accession>A0A364Y6Z3</accession>
<evidence type="ECO:0000313" key="10">
    <source>
        <dbReference type="EMBL" id="RAW02747.1"/>
    </source>
</evidence>
<keyword evidence="6 7" id="KW-0472">Membrane</keyword>
<dbReference type="PANTHER" id="PTHR24221">
    <property type="entry name" value="ATP-BINDING CASSETTE SUB-FAMILY B"/>
    <property type="match status" value="1"/>
</dbReference>
<proteinExistence type="predicted"/>
<dbReference type="InterPro" id="IPR039421">
    <property type="entry name" value="Type_1_exporter"/>
</dbReference>
<dbReference type="GO" id="GO:0140359">
    <property type="term" value="F:ABC-type transporter activity"/>
    <property type="evidence" value="ECO:0007669"/>
    <property type="project" value="InterPro"/>
</dbReference>
<evidence type="ECO:0000256" key="2">
    <source>
        <dbReference type="ARBA" id="ARBA00022692"/>
    </source>
</evidence>
<keyword evidence="5 7" id="KW-1133">Transmembrane helix</keyword>
<dbReference type="EMBL" id="QMFY01000001">
    <property type="protein sequence ID" value="RAW02747.1"/>
    <property type="molecule type" value="Genomic_DNA"/>
</dbReference>
<keyword evidence="11" id="KW-1185">Reference proteome</keyword>
<dbReference type="SMART" id="SM00382">
    <property type="entry name" value="AAA"/>
    <property type="match status" value="1"/>
</dbReference>
<feature type="transmembrane region" description="Helical" evidence="7">
    <location>
        <begin position="21"/>
        <end position="50"/>
    </location>
</feature>
<feature type="transmembrane region" description="Helical" evidence="7">
    <location>
        <begin position="70"/>
        <end position="91"/>
    </location>
</feature>
<protein>
    <recommendedName>
        <fullName evidence="12">ABC transporter ATP-binding protein</fullName>
    </recommendedName>
</protein>
<dbReference type="OrthoDB" id="9769115at2"/>
<feature type="transmembrane region" description="Helical" evidence="7">
    <location>
        <begin position="137"/>
        <end position="157"/>
    </location>
</feature>
<dbReference type="GO" id="GO:0005524">
    <property type="term" value="F:ATP binding"/>
    <property type="evidence" value="ECO:0007669"/>
    <property type="project" value="UniProtKB-KW"/>
</dbReference>
<keyword evidence="4" id="KW-0067">ATP-binding</keyword>
<name>A0A364Y6Z3_9BACT</name>
<dbReference type="Proteomes" id="UP000251889">
    <property type="component" value="Unassembled WGS sequence"/>
</dbReference>
<evidence type="ECO:0000256" key="4">
    <source>
        <dbReference type="ARBA" id="ARBA00022840"/>
    </source>
</evidence>
<evidence type="ECO:0000256" key="6">
    <source>
        <dbReference type="ARBA" id="ARBA00023136"/>
    </source>
</evidence>
<dbReference type="PANTHER" id="PTHR24221:SF654">
    <property type="entry name" value="ATP-BINDING CASSETTE SUB-FAMILY B MEMBER 6"/>
    <property type="match status" value="1"/>
</dbReference>
<dbReference type="PROSITE" id="PS50929">
    <property type="entry name" value="ABC_TM1F"/>
    <property type="match status" value="1"/>
</dbReference>
<dbReference type="GO" id="GO:0034040">
    <property type="term" value="F:ATPase-coupled lipid transmembrane transporter activity"/>
    <property type="evidence" value="ECO:0007669"/>
    <property type="project" value="TreeGrafter"/>
</dbReference>
<dbReference type="InterPro" id="IPR003593">
    <property type="entry name" value="AAA+_ATPase"/>
</dbReference>
<sequence>MLRHTIRDAFRLIRPTQRTKGGLILSLLMIQSLLDFLGLLSFLPLFGLIINPDLQDRIGNYGNVFPALSQQTLLIALTLAVLLFVLIKNWLGLLIAKTKAKFIYNVAKDLSARAIEAYTRRNYNSFSKTDFSREVNIIANYPFVFATNIITPIATLISETLVATLILIGLIILDFRIPILLLLLAAPLFLLYRSRKKKLAAVRDTLKEQYPLLLKNSLQLIEGLMEIKSSAKEHYFIDKQSGPSAKLSEAYVRDHVTQTGTTRITEIVATFIICGLILYTTLATTHYQDTIFMLSIYASASFRIIPSINRILLSILQFRTHDHVIAILGEATKADDTIKSSPAESVPLFNRQIRLQNISARYAGGPWILRNANITLNKGDRIALTGKSGEGKSTLLLVLLGLLETEEGEFFIDDVAVGASSLRDLIAYVPQNPYILDASLIENIALGIPEQQIDRLKITKIIHELRLNDLVALLPEGMDQGIGERGVKLSGGQQQRLAIARALYCDKEILLFDESMNQIHESLEKEILDLVSGLSLKGKTVLMITHKTHNASFFDTVYTLDKGSFTKVNDTVTFSDR</sequence>
<dbReference type="RefSeq" id="WP_112744963.1">
    <property type="nucleotide sequence ID" value="NZ_QMFY01000001.1"/>
</dbReference>
<dbReference type="PROSITE" id="PS50893">
    <property type="entry name" value="ABC_TRANSPORTER_2"/>
    <property type="match status" value="1"/>
</dbReference>
<dbReference type="Pfam" id="PF00005">
    <property type="entry name" value="ABC_tran"/>
    <property type="match status" value="1"/>
</dbReference>
<dbReference type="PROSITE" id="PS00211">
    <property type="entry name" value="ABC_TRANSPORTER_1"/>
    <property type="match status" value="1"/>
</dbReference>
<feature type="domain" description="ABC transporter" evidence="8">
    <location>
        <begin position="353"/>
        <end position="577"/>
    </location>
</feature>
<comment type="caution">
    <text evidence="10">The sequence shown here is derived from an EMBL/GenBank/DDBJ whole genome shotgun (WGS) entry which is preliminary data.</text>
</comment>
<reference evidence="10 11" key="1">
    <citation type="submission" date="2018-06" db="EMBL/GenBank/DDBJ databases">
        <title>Chryseolinea flavus sp. nov., a member of the phylum Bacteroidetes isolated from soil.</title>
        <authorList>
            <person name="Li Y."/>
            <person name="Wang J."/>
        </authorList>
    </citation>
    <scope>NUCLEOTIDE SEQUENCE [LARGE SCALE GENOMIC DNA]</scope>
    <source>
        <strain evidence="10 11">SDU1-6</strain>
    </source>
</reference>
<evidence type="ECO:0000313" key="11">
    <source>
        <dbReference type="Proteomes" id="UP000251889"/>
    </source>
</evidence>
<evidence type="ECO:0000256" key="1">
    <source>
        <dbReference type="ARBA" id="ARBA00004651"/>
    </source>
</evidence>
<evidence type="ECO:0000256" key="3">
    <source>
        <dbReference type="ARBA" id="ARBA00022741"/>
    </source>
</evidence>
<dbReference type="AlphaFoldDB" id="A0A364Y6Z3"/>
<organism evidence="10 11">
    <name type="scientific">Pseudochryseolinea flava</name>
    <dbReference type="NCBI Taxonomy" id="2059302"/>
    <lineage>
        <taxon>Bacteria</taxon>
        <taxon>Pseudomonadati</taxon>
        <taxon>Bacteroidota</taxon>
        <taxon>Cytophagia</taxon>
        <taxon>Cytophagales</taxon>
        <taxon>Fulvivirgaceae</taxon>
        <taxon>Pseudochryseolinea</taxon>
    </lineage>
</organism>
<evidence type="ECO:0008006" key="12">
    <source>
        <dbReference type="Google" id="ProtNLM"/>
    </source>
</evidence>
<dbReference type="GO" id="GO:0016887">
    <property type="term" value="F:ATP hydrolysis activity"/>
    <property type="evidence" value="ECO:0007669"/>
    <property type="project" value="InterPro"/>
</dbReference>
<comment type="subcellular location">
    <subcellularLocation>
        <location evidence="1">Cell membrane</location>
        <topology evidence="1">Multi-pass membrane protein</topology>
    </subcellularLocation>
</comment>